<dbReference type="EMBL" id="JABXWD010000730">
    <property type="protein sequence ID" value="MBV6343674.1"/>
    <property type="molecule type" value="Genomic_DNA"/>
</dbReference>
<dbReference type="PANTHER" id="PTHR43761">
    <property type="entry name" value="D-ISOMER SPECIFIC 2-HYDROXYACID DEHYDROGENASE FAMILY PROTEIN (AFU_ORTHOLOGUE AFUA_1G13630)"/>
    <property type="match status" value="1"/>
</dbReference>
<gene>
    <name evidence="7" type="ORF">HWQ67_19070</name>
</gene>
<comment type="caution">
    <text evidence="7">The sequence shown here is derived from an EMBL/GenBank/DDBJ whole genome shotgun (WGS) entry which is preliminary data.</text>
</comment>
<feature type="domain" description="D-isomer specific 2-hydroxyacid dehydrogenase NAD-binding" evidence="6">
    <location>
        <begin position="27"/>
        <end position="208"/>
    </location>
</feature>
<dbReference type="Pfam" id="PF02826">
    <property type="entry name" value="2-Hacid_dh_C"/>
    <property type="match status" value="1"/>
</dbReference>
<organism evidence="7 8">
    <name type="scientific">Candidatus Magnetobacterium casense</name>
    <dbReference type="NCBI Taxonomy" id="1455061"/>
    <lineage>
        <taxon>Bacteria</taxon>
        <taxon>Pseudomonadati</taxon>
        <taxon>Nitrospirota</taxon>
        <taxon>Thermodesulfovibrionia</taxon>
        <taxon>Thermodesulfovibrionales</taxon>
        <taxon>Candidatus Magnetobacteriaceae</taxon>
        <taxon>Candidatus Magnetobacterium</taxon>
    </lineage>
</organism>
<evidence type="ECO:0000259" key="5">
    <source>
        <dbReference type="Pfam" id="PF00389"/>
    </source>
</evidence>
<keyword evidence="3" id="KW-0520">NAD</keyword>
<reference evidence="7 8" key="1">
    <citation type="journal article" date="2020" name="J Geophys Res Biogeosci">
        <title>Magnetotaxis as an Adaptation to Enable Bacterial Shuttling of Microbial Sulfur and Sulfur Cycling Across Aquatic Oxic#Anoxic Interfaces.</title>
        <authorList>
            <person name="Li J."/>
            <person name="Liu P."/>
            <person name="Wang J."/>
            <person name="Roberts A.P."/>
            <person name="Pan Y."/>
        </authorList>
    </citation>
    <scope>NUCLEOTIDE SEQUENCE [LARGE SCALE GENOMIC DNA]</scope>
    <source>
        <strain evidence="7 8">MYR-1_YQ</strain>
    </source>
</reference>
<accession>A0ABS6S5D4</accession>
<comment type="similarity">
    <text evidence="1 4">Belongs to the D-isomer specific 2-hydroxyacid dehydrogenase family.</text>
</comment>
<evidence type="ECO:0000259" key="6">
    <source>
        <dbReference type="Pfam" id="PF02826"/>
    </source>
</evidence>
<dbReference type="InterPro" id="IPR006139">
    <property type="entry name" value="D-isomer_2_OHA_DH_cat_dom"/>
</dbReference>
<proteinExistence type="inferred from homology"/>
<dbReference type="PANTHER" id="PTHR43761:SF1">
    <property type="entry name" value="D-ISOMER SPECIFIC 2-HYDROXYACID DEHYDROGENASE CATALYTIC DOMAIN-CONTAINING PROTEIN-RELATED"/>
    <property type="match status" value="1"/>
</dbReference>
<keyword evidence="2 4" id="KW-0560">Oxidoreductase</keyword>
<sequence>KAATELCIPVANNPGWNSISVAEHTLMSILVLLKKAFYAHQGMIQDKWLQNELVLNNRVLELHGKTLGILGLGNIGRQVVKLVKPFDVSILYNKRTRLSAGEEKELGVRYSSLDGLLGLSDILSIHVPLVKETRGMIGAEEIKRMKDGAILVNTARAEIVDEAALADALRTGKLSGAAVDVPRGPDEFTKFSRAFAGLNNVLFTPHIAGNSKEGTLRGRIQSSENIKRYLEGVKPNYLVNSI</sequence>
<feature type="non-terminal residue" evidence="7">
    <location>
        <position position="1"/>
    </location>
</feature>
<evidence type="ECO:0000256" key="2">
    <source>
        <dbReference type="ARBA" id="ARBA00023002"/>
    </source>
</evidence>
<name>A0ABS6S5D4_9BACT</name>
<dbReference type="InterPro" id="IPR050418">
    <property type="entry name" value="D-iso_2-hydroxyacid_DH_PdxB"/>
</dbReference>
<dbReference type="InterPro" id="IPR006140">
    <property type="entry name" value="D-isomer_DH_NAD-bd"/>
</dbReference>
<evidence type="ECO:0000256" key="1">
    <source>
        <dbReference type="ARBA" id="ARBA00005854"/>
    </source>
</evidence>
<dbReference type="Pfam" id="PF00389">
    <property type="entry name" value="2-Hacid_dh"/>
    <property type="match status" value="1"/>
</dbReference>
<feature type="domain" description="D-isomer specific 2-hydroxyacid dehydrogenase catalytic" evidence="5">
    <location>
        <begin position="1"/>
        <end position="240"/>
    </location>
</feature>
<dbReference type="Proteomes" id="UP001196980">
    <property type="component" value="Unassembled WGS sequence"/>
</dbReference>
<evidence type="ECO:0000313" key="7">
    <source>
        <dbReference type="EMBL" id="MBV6343674.1"/>
    </source>
</evidence>
<protein>
    <submittedName>
        <fullName evidence="7">Hydroxyacid dehydrogenase</fullName>
    </submittedName>
</protein>
<evidence type="ECO:0000313" key="8">
    <source>
        <dbReference type="Proteomes" id="UP001196980"/>
    </source>
</evidence>
<dbReference type="InterPro" id="IPR029753">
    <property type="entry name" value="D-isomer_DH_CS"/>
</dbReference>
<evidence type="ECO:0000256" key="4">
    <source>
        <dbReference type="RuleBase" id="RU003719"/>
    </source>
</evidence>
<keyword evidence="8" id="KW-1185">Reference proteome</keyword>
<dbReference type="RefSeq" id="WP_218254289.1">
    <property type="nucleotide sequence ID" value="NZ_JABXWD010000730.1"/>
</dbReference>
<dbReference type="PROSITE" id="PS00670">
    <property type="entry name" value="D_2_HYDROXYACID_DH_2"/>
    <property type="match status" value="1"/>
</dbReference>
<evidence type="ECO:0000256" key="3">
    <source>
        <dbReference type="ARBA" id="ARBA00023027"/>
    </source>
</evidence>